<accession>A0AAV7KUR4</accession>
<evidence type="ECO:0000313" key="3">
    <source>
        <dbReference type="Proteomes" id="UP001066276"/>
    </source>
</evidence>
<feature type="coiled-coil region" evidence="1">
    <location>
        <begin position="12"/>
        <end position="39"/>
    </location>
</feature>
<evidence type="ECO:0000313" key="2">
    <source>
        <dbReference type="EMBL" id="KAJ1082049.1"/>
    </source>
</evidence>
<dbReference type="EMBL" id="JANPWB010000016">
    <property type="protein sequence ID" value="KAJ1082049.1"/>
    <property type="molecule type" value="Genomic_DNA"/>
</dbReference>
<gene>
    <name evidence="2" type="ORF">NDU88_002219</name>
</gene>
<sequence length="104" mass="11810">METSPGPHGGKKKETKLKCAEIERDIEELEARLLAENSDDLHHQLHLRQSDLLDLIEEKARSYAVVMQHLLFDVGDEASKLLAWLHTGQRLVLGLEIMDSEGRL</sequence>
<comment type="caution">
    <text evidence="2">The sequence shown here is derived from an EMBL/GenBank/DDBJ whole genome shotgun (WGS) entry which is preliminary data.</text>
</comment>
<reference evidence="2" key="1">
    <citation type="journal article" date="2022" name="bioRxiv">
        <title>Sequencing and chromosome-scale assembly of the giantPleurodeles waltlgenome.</title>
        <authorList>
            <person name="Brown T."/>
            <person name="Elewa A."/>
            <person name="Iarovenko S."/>
            <person name="Subramanian E."/>
            <person name="Araus A.J."/>
            <person name="Petzold A."/>
            <person name="Susuki M."/>
            <person name="Suzuki K.-i.T."/>
            <person name="Hayashi T."/>
            <person name="Toyoda A."/>
            <person name="Oliveira C."/>
            <person name="Osipova E."/>
            <person name="Leigh N.D."/>
            <person name="Simon A."/>
            <person name="Yun M.H."/>
        </authorList>
    </citation>
    <scope>NUCLEOTIDE SEQUENCE</scope>
    <source>
        <strain evidence="2">20211129_DDA</strain>
        <tissue evidence="2">Liver</tissue>
    </source>
</reference>
<keyword evidence="1" id="KW-0175">Coiled coil</keyword>
<dbReference type="AlphaFoldDB" id="A0AAV7KUR4"/>
<dbReference type="Proteomes" id="UP001066276">
    <property type="component" value="Chromosome 12"/>
</dbReference>
<name>A0AAV7KUR4_PLEWA</name>
<proteinExistence type="predicted"/>
<protein>
    <submittedName>
        <fullName evidence="2">Uncharacterized protein</fullName>
    </submittedName>
</protein>
<keyword evidence="3" id="KW-1185">Reference proteome</keyword>
<organism evidence="2 3">
    <name type="scientific">Pleurodeles waltl</name>
    <name type="common">Iberian ribbed newt</name>
    <dbReference type="NCBI Taxonomy" id="8319"/>
    <lineage>
        <taxon>Eukaryota</taxon>
        <taxon>Metazoa</taxon>
        <taxon>Chordata</taxon>
        <taxon>Craniata</taxon>
        <taxon>Vertebrata</taxon>
        <taxon>Euteleostomi</taxon>
        <taxon>Amphibia</taxon>
        <taxon>Batrachia</taxon>
        <taxon>Caudata</taxon>
        <taxon>Salamandroidea</taxon>
        <taxon>Salamandridae</taxon>
        <taxon>Pleurodelinae</taxon>
        <taxon>Pleurodeles</taxon>
    </lineage>
</organism>
<evidence type="ECO:0000256" key="1">
    <source>
        <dbReference type="SAM" id="Coils"/>
    </source>
</evidence>